<dbReference type="InterPro" id="IPR001173">
    <property type="entry name" value="Glyco_trans_2-like"/>
</dbReference>
<gene>
    <name evidence="2" type="ORF">ABUE31_13010</name>
</gene>
<dbReference type="Gene3D" id="3.90.550.10">
    <property type="entry name" value="Spore Coat Polysaccharide Biosynthesis Protein SpsA, Chain A"/>
    <property type="match status" value="1"/>
</dbReference>
<sequence>MNRNVARISICIAASDRVELLIGRCLPSILQQTEQDFEVCIVGDFIEERNVRKILDVADPRIVFENLPRRGPYPRPGVARWQVAGTNAMNAALLHATGEYICHIDDDDEMAPDKLELCLAKCLTEEYDFVHHAFFSQLPNRQWVRLGDGRFRLGQITTGSVFYHRRHKQVGWDVEAFKRGNPGDWDRFSRIKTKMNPKIGFVNRPLLWHYKENNYPTFVPKPSEVFLET</sequence>
<dbReference type="Proteomes" id="UP001556196">
    <property type="component" value="Unassembled WGS sequence"/>
</dbReference>
<dbReference type="InterPro" id="IPR029044">
    <property type="entry name" value="Nucleotide-diphossugar_trans"/>
</dbReference>
<proteinExistence type="predicted"/>
<keyword evidence="3" id="KW-1185">Reference proteome</keyword>
<dbReference type="RefSeq" id="WP_367724031.1">
    <property type="nucleotide sequence ID" value="NZ_JBFOCI010000003.1"/>
</dbReference>
<evidence type="ECO:0000313" key="2">
    <source>
        <dbReference type="EMBL" id="MEW9806904.1"/>
    </source>
</evidence>
<dbReference type="PANTHER" id="PTHR22916">
    <property type="entry name" value="GLYCOSYLTRANSFERASE"/>
    <property type="match status" value="1"/>
</dbReference>
<dbReference type="CDD" id="cd00761">
    <property type="entry name" value="Glyco_tranf_GTA_type"/>
    <property type="match status" value="1"/>
</dbReference>
<protein>
    <submittedName>
        <fullName evidence="2">Glycosyltransferase family 2 protein</fullName>
    </submittedName>
</protein>
<dbReference type="SUPFAM" id="SSF53448">
    <property type="entry name" value="Nucleotide-diphospho-sugar transferases"/>
    <property type="match status" value="1"/>
</dbReference>
<dbReference type="PANTHER" id="PTHR22916:SF3">
    <property type="entry name" value="UDP-GLCNAC:BETAGAL BETA-1,3-N-ACETYLGLUCOSAMINYLTRANSFERASE-LIKE PROTEIN 1"/>
    <property type="match status" value="1"/>
</dbReference>
<feature type="domain" description="Glycosyltransferase 2-like" evidence="1">
    <location>
        <begin position="9"/>
        <end position="148"/>
    </location>
</feature>
<dbReference type="EMBL" id="JBFOCI010000003">
    <property type="protein sequence ID" value="MEW9806904.1"/>
    <property type="molecule type" value="Genomic_DNA"/>
</dbReference>
<name>A0ABV3R0P7_9HYPH</name>
<evidence type="ECO:0000313" key="3">
    <source>
        <dbReference type="Proteomes" id="UP001556196"/>
    </source>
</evidence>
<organism evidence="2 3">
    <name type="scientific">Mesorhizobium marinum</name>
    <dbReference type="NCBI Taxonomy" id="3228790"/>
    <lineage>
        <taxon>Bacteria</taxon>
        <taxon>Pseudomonadati</taxon>
        <taxon>Pseudomonadota</taxon>
        <taxon>Alphaproteobacteria</taxon>
        <taxon>Hyphomicrobiales</taxon>
        <taxon>Phyllobacteriaceae</taxon>
        <taxon>Mesorhizobium</taxon>
    </lineage>
</organism>
<comment type="caution">
    <text evidence="2">The sequence shown here is derived from an EMBL/GenBank/DDBJ whole genome shotgun (WGS) entry which is preliminary data.</text>
</comment>
<accession>A0ABV3R0P7</accession>
<reference evidence="2 3" key="1">
    <citation type="submission" date="2024-06" db="EMBL/GenBank/DDBJ databases">
        <authorList>
            <person name="Tuo L."/>
        </authorList>
    </citation>
    <scope>NUCLEOTIDE SEQUENCE [LARGE SCALE GENOMIC DNA]</scope>
    <source>
        <strain evidence="2 3">ZMM04-5</strain>
    </source>
</reference>
<evidence type="ECO:0000259" key="1">
    <source>
        <dbReference type="Pfam" id="PF00535"/>
    </source>
</evidence>
<dbReference type="Pfam" id="PF00535">
    <property type="entry name" value="Glycos_transf_2"/>
    <property type="match status" value="1"/>
</dbReference>